<evidence type="ECO:0000313" key="2">
    <source>
        <dbReference type="Proteomes" id="UP000322699"/>
    </source>
</evidence>
<proteinExistence type="predicted"/>
<protein>
    <submittedName>
        <fullName evidence="1">Uncharacterized protein</fullName>
    </submittedName>
</protein>
<dbReference type="Proteomes" id="UP000322699">
    <property type="component" value="Unassembled WGS sequence"/>
</dbReference>
<sequence>MPTRLNGLETLYGVERHPSAHSLLVTNARSIDTAVFDKLTVKIAIKLPIKPMLQIHCAPTSIRRKNASS</sequence>
<comment type="caution">
    <text evidence="1">The sequence shown here is derived from an EMBL/GenBank/DDBJ whole genome shotgun (WGS) entry which is preliminary data.</text>
</comment>
<evidence type="ECO:0000313" key="1">
    <source>
        <dbReference type="EMBL" id="KAA1259007.1"/>
    </source>
</evidence>
<accession>A0A5B1CD03</accession>
<dbReference type="EMBL" id="VRLW01000001">
    <property type="protein sequence ID" value="KAA1259007.1"/>
    <property type="molecule type" value="Genomic_DNA"/>
</dbReference>
<organism evidence="1 2">
    <name type="scientific">Rubripirellula obstinata</name>
    <dbReference type="NCBI Taxonomy" id="406547"/>
    <lineage>
        <taxon>Bacteria</taxon>
        <taxon>Pseudomonadati</taxon>
        <taxon>Planctomycetota</taxon>
        <taxon>Planctomycetia</taxon>
        <taxon>Pirellulales</taxon>
        <taxon>Pirellulaceae</taxon>
        <taxon>Rubripirellula</taxon>
    </lineage>
</organism>
<name>A0A5B1CD03_9BACT</name>
<keyword evidence="2" id="KW-1185">Reference proteome</keyword>
<gene>
    <name evidence="1" type="ORF">LF1_15320</name>
</gene>
<reference evidence="1 2" key="1">
    <citation type="submission" date="2019-08" db="EMBL/GenBank/DDBJ databases">
        <title>Deep-cultivation of Planctomycetes and their phenomic and genomic characterization uncovers novel biology.</title>
        <authorList>
            <person name="Wiegand S."/>
            <person name="Jogler M."/>
            <person name="Boedeker C."/>
            <person name="Pinto D."/>
            <person name="Vollmers J."/>
            <person name="Rivas-Marin E."/>
            <person name="Kohn T."/>
            <person name="Peeters S.H."/>
            <person name="Heuer A."/>
            <person name="Rast P."/>
            <person name="Oberbeckmann S."/>
            <person name="Bunk B."/>
            <person name="Jeske O."/>
            <person name="Meyerdierks A."/>
            <person name="Storesund J.E."/>
            <person name="Kallscheuer N."/>
            <person name="Luecker S."/>
            <person name="Lage O.M."/>
            <person name="Pohl T."/>
            <person name="Merkel B.J."/>
            <person name="Hornburger P."/>
            <person name="Mueller R.-W."/>
            <person name="Bruemmer F."/>
            <person name="Labrenz M."/>
            <person name="Spormann A.M."/>
            <person name="Op Den Camp H."/>
            <person name="Overmann J."/>
            <person name="Amann R."/>
            <person name="Jetten M.S.M."/>
            <person name="Mascher T."/>
            <person name="Medema M.H."/>
            <person name="Devos D.P."/>
            <person name="Kaster A.-K."/>
            <person name="Ovreas L."/>
            <person name="Rohde M."/>
            <person name="Galperin M.Y."/>
            <person name="Jogler C."/>
        </authorList>
    </citation>
    <scope>NUCLEOTIDE SEQUENCE [LARGE SCALE GENOMIC DNA]</scope>
    <source>
        <strain evidence="1 2">LF1</strain>
    </source>
</reference>
<dbReference type="AlphaFoldDB" id="A0A5B1CD03"/>